<dbReference type="Gene3D" id="3.40.630.30">
    <property type="match status" value="1"/>
</dbReference>
<evidence type="ECO:0000259" key="2">
    <source>
        <dbReference type="PROSITE" id="PS51186"/>
    </source>
</evidence>
<dbReference type="PROSITE" id="PS51186">
    <property type="entry name" value="GNAT"/>
    <property type="match status" value="1"/>
</dbReference>
<proteinExistence type="predicted"/>
<dbReference type="PANTHER" id="PTHR13947:SF37">
    <property type="entry name" value="LD18367P"/>
    <property type="match status" value="1"/>
</dbReference>
<reference evidence="3" key="2">
    <citation type="submission" date="2023-06" db="EMBL/GenBank/DDBJ databases">
        <authorList>
            <person name="Lucena T."/>
            <person name="Sun Q."/>
        </authorList>
    </citation>
    <scope>NUCLEOTIDE SEQUENCE</scope>
    <source>
        <strain evidence="3">CECT 7703</strain>
    </source>
</reference>
<dbReference type="PANTHER" id="PTHR13947">
    <property type="entry name" value="GNAT FAMILY N-ACETYLTRANSFERASE"/>
    <property type="match status" value="1"/>
</dbReference>
<dbReference type="RefSeq" id="WP_290331399.1">
    <property type="nucleotide sequence ID" value="NZ_JAUFPU010000003.1"/>
</dbReference>
<evidence type="ECO:0000256" key="1">
    <source>
        <dbReference type="ARBA" id="ARBA00022679"/>
    </source>
</evidence>
<dbReference type="Pfam" id="PF13508">
    <property type="entry name" value="Acetyltransf_7"/>
    <property type="match status" value="1"/>
</dbReference>
<gene>
    <name evidence="3" type="ORF">QWZ03_03095</name>
</gene>
<keyword evidence="1" id="KW-0808">Transferase</keyword>
<dbReference type="EMBL" id="JAUFPU010000003">
    <property type="protein sequence ID" value="MDN3575754.1"/>
    <property type="molecule type" value="Genomic_DNA"/>
</dbReference>
<accession>A0ABT8B0J5</accession>
<feature type="domain" description="N-acetyltransferase" evidence="2">
    <location>
        <begin position="11"/>
        <end position="155"/>
    </location>
</feature>
<dbReference type="CDD" id="cd04301">
    <property type="entry name" value="NAT_SF"/>
    <property type="match status" value="1"/>
</dbReference>
<sequence>MMPTVEIGSEAPVQIVPVADLPEGVEALCVLGEAEGFRFLRRLIDDWRCGDNRFDQEGEAFLAVWMADRLVGVAGINRDCDDDTLGRVRRVYVHPEARSHGVGHALIGAIEQHARQHFKRLVLYTNAEPAMHFYESMGYRRIIGHPQRSHEKRLTP</sequence>
<evidence type="ECO:0000313" key="4">
    <source>
        <dbReference type="Proteomes" id="UP001180081"/>
    </source>
</evidence>
<reference evidence="3" key="1">
    <citation type="journal article" date="2014" name="Int. J. Syst. Evol. Microbiol.">
        <title>Complete genome of a new Firmicutes species belonging to the dominant human colonic microbiota ('Ruminococcus bicirculans') reveals two chromosomes and a selective capacity to utilize plant glucans.</title>
        <authorList>
            <consortium name="NISC Comparative Sequencing Program"/>
            <person name="Wegmann U."/>
            <person name="Louis P."/>
            <person name="Goesmann A."/>
            <person name="Henrissat B."/>
            <person name="Duncan S.H."/>
            <person name="Flint H.J."/>
        </authorList>
    </citation>
    <scope>NUCLEOTIDE SEQUENCE</scope>
    <source>
        <strain evidence="3">CECT 7703</strain>
    </source>
</reference>
<name>A0ABT8B0J5_9NEIS</name>
<dbReference type="InterPro" id="IPR016181">
    <property type="entry name" value="Acyl_CoA_acyltransferase"/>
</dbReference>
<dbReference type="Proteomes" id="UP001180081">
    <property type="component" value="Unassembled WGS sequence"/>
</dbReference>
<evidence type="ECO:0000313" key="3">
    <source>
        <dbReference type="EMBL" id="MDN3575754.1"/>
    </source>
</evidence>
<dbReference type="SUPFAM" id="SSF55729">
    <property type="entry name" value="Acyl-CoA N-acyltransferases (Nat)"/>
    <property type="match status" value="1"/>
</dbReference>
<organism evidence="3 4">
    <name type="scientific">Chitinimonas viridis</name>
    <dbReference type="NCBI Taxonomy" id="664880"/>
    <lineage>
        <taxon>Bacteria</taxon>
        <taxon>Pseudomonadati</taxon>
        <taxon>Pseudomonadota</taxon>
        <taxon>Betaproteobacteria</taxon>
        <taxon>Neisseriales</taxon>
        <taxon>Chitinibacteraceae</taxon>
        <taxon>Chitinimonas</taxon>
    </lineage>
</organism>
<dbReference type="InterPro" id="IPR000182">
    <property type="entry name" value="GNAT_dom"/>
</dbReference>
<protein>
    <submittedName>
        <fullName evidence="3">GNAT family N-acetyltransferase</fullName>
    </submittedName>
</protein>
<keyword evidence="4" id="KW-1185">Reference proteome</keyword>
<dbReference type="InterPro" id="IPR050769">
    <property type="entry name" value="NAT_camello-type"/>
</dbReference>
<comment type="caution">
    <text evidence="3">The sequence shown here is derived from an EMBL/GenBank/DDBJ whole genome shotgun (WGS) entry which is preliminary data.</text>
</comment>